<dbReference type="PROSITE" id="PS50893">
    <property type="entry name" value="ABC_TRANSPORTER_2"/>
    <property type="match status" value="1"/>
</dbReference>
<dbReference type="Proteomes" id="UP000016587">
    <property type="component" value="Chromosome"/>
</dbReference>
<proteinExistence type="predicted"/>
<sequence length="1117" mass="126464">MEVLRLFAFIAGPQGPASAVTAQERAFIVGFFETFFPRDVTAFFLARFEERRREQAAAEGASPRETTEAFAQRLNQRLDYPEKIFCLLTLYGFLASDRTQELPLRAVRSIAALLRIENRDLAFIEHHFGLAEAPARVLARSNILALNITGDPETADVYLPFPGLDLVVYKIQTTYCIHKKNDLYKVTAEGINLRHNFSTRISQHVGLHIEDHSLRYHDLLLHFRNKVRPLEASLYLAQRGVELRITPERPENALARVDIHGSHIILSVLNAEQGVITRNGQPVHTWRHLTLNDVVHCNGFRLDPRELFYSVSGNQEVALPEDAQDQDQEEPGLVVTNDIKGDIFIQDALPDKWTARLRKEAHGWRFVPLTCPYQAYVNGHARAGSLHLAPGQTLFIHNAFLTPQANGRTVRTRLFSFRHLVADRVTYRFGDGDPALDEISFSVDYGEMACIMGPSGCGKSTLLKALCGLLTPDSGTVKLDSFDLHRQFPRLRDYIGYVPQEDLLLPNLTVWENLYYHARLRFPELPRPEVEARLDAVLASIRLRDKKHQRVGALEDAMLSGGERKRLHIGLELLAGAAVYFLDEPTSGLSSSDSDNIMELLADIALSGKIVVAVIHQPSSRIYKSFDKACILDHGGRLAFFGPPSRALEYFQHHDVPLEEGLLGEVECPHCKRVQPESLLQVMEESLRDIDGALLGERKYSPLYWKRRFRRTVVSSWVRSVQLPMQHELPPARVPSSAERWTQFLTLAGRTFRHKMRDRANLGITFLAAPLLALGAGFIMKYTPGAEYSLYTNDLFPSFLFVAVISTLFLSLTNSVDEVIGDGALFLRERMLHIPRRLYLTAKLLVLMCFAVLQNVLFVLSSFLMLEVRELYWEYVVALTCLSLCGVSLGLCISSVPKLSSRAALNTAPLALIPQIILGGALIEYERMNRDLRFSDSSPIPEICQIMPSRWAYEGLVVLQETRNSYDTTHDAMAAAFKAFKYKRETLIQTRGEAWYAAHEAQMQQDLDSFRQSRKHRHGNKNIHDAVSLGEQRRKDLDADGRADAAQPLFVRAKPVPGLLAWLPGLAERQIPTPIYNMLVLLFFSLVLHLASLGLLHWREALLTGRWRPTRLLRWRR</sequence>
<evidence type="ECO:0000313" key="10">
    <source>
        <dbReference type="EMBL" id="AGW12108.1"/>
    </source>
</evidence>
<name>T2G772_MEGG1</name>
<feature type="transmembrane region" description="Helical" evidence="8">
    <location>
        <begin position="838"/>
        <end position="866"/>
    </location>
</feature>
<dbReference type="PATRIC" id="fig|1121448.10.peg.174"/>
<dbReference type="HOGENOM" id="CLU_280847_0_0_7"/>
<feature type="transmembrane region" description="Helical" evidence="8">
    <location>
        <begin position="1075"/>
        <end position="1098"/>
    </location>
</feature>
<evidence type="ECO:0000313" key="11">
    <source>
        <dbReference type="Proteomes" id="UP000016587"/>
    </source>
</evidence>
<dbReference type="STRING" id="1121448.DGI_0171"/>
<gene>
    <name evidence="10" type="ORF">DGI_0171</name>
</gene>
<feature type="transmembrane region" description="Helical" evidence="8">
    <location>
        <begin position="903"/>
        <end position="923"/>
    </location>
</feature>
<evidence type="ECO:0000256" key="1">
    <source>
        <dbReference type="ARBA" id="ARBA00004141"/>
    </source>
</evidence>
<reference evidence="11" key="2">
    <citation type="submission" date="2013-07" db="EMBL/GenBank/DDBJ databases">
        <authorList>
            <person name="Morais-Silva F.O."/>
            <person name="Rezende A.M."/>
            <person name="Pimentel C."/>
            <person name="Resende D.M."/>
            <person name="Santos C.I."/>
            <person name="Clemente C."/>
            <person name="de Oliveira L.M."/>
            <person name="da Silva S.M."/>
            <person name="Costa D.A."/>
            <person name="Varela-Raposo A."/>
            <person name="Horacio E.C.A."/>
            <person name="Matos M."/>
            <person name="Flores O."/>
            <person name="Ruiz J.C."/>
            <person name="Rodrigues-Pousada C."/>
        </authorList>
    </citation>
    <scope>NUCLEOTIDE SEQUENCE [LARGE SCALE GENOMIC DNA]</scope>
    <source>
        <strain evidence="11">ATCC 19364 / DSM 1382 / NCIMB 9332 / VKM B-1759</strain>
    </source>
</reference>
<keyword evidence="11" id="KW-1185">Reference proteome</keyword>
<evidence type="ECO:0000256" key="4">
    <source>
        <dbReference type="ARBA" id="ARBA00022741"/>
    </source>
</evidence>
<feature type="transmembrane region" description="Helical" evidence="8">
    <location>
        <begin position="799"/>
        <end position="817"/>
    </location>
</feature>
<feature type="transmembrane region" description="Helical" evidence="8">
    <location>
        <begin position="760"/>
        <end position="779"/>
    </location>
</feature>
<evidence type="ECO:0000259" key="9">
    <source>
        <dbReference type="PROSITE" id="PS50893"/>
    </source>
</evidence>
<dbReference type="AlphaFoldDB" id="T2G772"/>
<evidence type="ECO:0000256" key="2">
    <source>
        <dbReference type="ARBA" id="ARBA00022448"/>
    </source>
</evidence>
<dbReference type="GO" id="GO:0005524">
    <property type="term" value="F:ATP binding"/>
    <property type="evidence" value="ECO:0007669"/>
    <property type="project" value="UniProtKB-KW"/>
</dbReference>
<dbReference type="eggNOG" id="COG1131">
    <property type="taxonomic scope" value="Bacteria"/>
</dbReference>
<accession>T2G772</accession>
<keyword evidence="7 8" id="KW-0472">Membrane</keyword>
<comment type="subcellular location">
    <subcellularLocation>
        <location evidence="1">Membrane</location>
        <topology evidence="1">Multi-pass membrane protein</topology>
    </subcellularLocation>
</comment>
<keyword evidence="6 8" id="KW-1133">Transmembrane helix</keyword>
<dbReference type="SMART" id="SM00382">
    <property type="entry name" value="AAA"/>
    <property type="match status" value="1"/>
</dbReference>
<dbReference type="InterPro" id="IPR027417">
    <property type="entry name" value="P-loop_NTPase"/>
</dbReference>
<keyword evidence="2" id="KW-0813">Transport</keyword>
<feature type="transmembrane region" description="Helical" evidence="8">
    <location>
        <begin position="872"/>
        <end position="891"/>
    </location>
</feature>
<dbReference type="InterPro" id="IPR003593">
    <property type="entry name" value="AAA+_ATPase"/>
</dbReference>
<dbReference type="Gene3D" id="3.40.50.300">
    <property type="entry name" value="P-loop containing nucleotide triphosphate hydrolases"/>
    <property type="match status" value="1"/>
</dbReference>
<dbReference type="KEGG" id="dgg:DGI_0171"/>
<dbReference type="InterPro" id="IPR003439">
    <property type="entry name" value="ABC_transporter-like_ATP-bd"/>
</dbReference>
<protein>
    <submittedName>
        <fullName evidence="10">Putative ABC-type multidrug transport system, ATPase component</fullName>
    </submittedName>
</protein>
<dbReference type="Pfam" id="PF00005">
    <property type="entry name" value="ABC_tran"/>
    <property type="match status" value="1"/>
</dbReference>
<keyword evidence="5" id="KW-0067">ATP-binding</keyword>
<organism evidence="10 11">
    <name type="scientific">Megalodesulfovibrio gigas (strain ATCC 19364 / DSM 1382 / NCIMB 9332 / VKM B-1759)</name>
    <name type="common">Desulfovibrio gigas</name>
    <dbReference type="NCBI Taxonomy" id="1121448"/>
    <lineage>
        <taxon>Bacteria</taxon>
        <taxon>Pseudomonadati</taxon>
        <taxon>Thermodesulfobacteriota</taxon>
        <taxon>Desulfovibrionia</taxon>
        <taxon>Desulfovibrionales</taxon>
        <taxon>Desulfovibrionaceae</taxon>
        <taxon>Megalodesulfovibrio</taxon>
    </lineage>
</organism>
<evidence type="ECO:0000256" key="3">
    <source>
        <dbReference type="ARBA" id="ARBA00022692"/>
    </source>
</evidence>
<dbReference type="PANTHER" id="PTHR48041">
    <property type="entry name" value="ABC TRANSPORTER G FAMILY MEMBER 28"/>
    <property type="match status" value="1"/>
</dbReference>
<reference evidence="10 11" key="1">
    <citation type="journal article" date="2013" name="J. Bacteriol.">
        <title>Roles of HynAB and Ech, the only two hydrogenases found in the model sulfate reducer Desulfovibrio gigas.</title>
        <authorList>
            <person name="Morais-Silva F.O."/>
            <person name="Santos C.I."/>
            <person name="Rodrigues R."/>
            <person name="Pereira I.A."/>
            <person name="Rodrigues-Pousada C."/>
        </authorList>
    </citation>
    <scope>NUCLEOTIDE SEQUENCE [LARGE SCALE GENOMIC DNA]</scope>
    <source>
        <strain evidence="11">ATCC 19364 / DSM 1382 / NCIMB 9332 / VKM B-1759</strain>
    </source>
</reference>
<evidence type="ECO:0000256" key="8">
    <source>
        <dbReference type="SAM" id="Phobius"/>
    </source>
</evidence>
<evidence type="ECO:0000256" key="5">
    <source>
        <dbReference type="ARBA" id="ARBA00022840"/>
    </source>
</evidence>
<evidence type="ECO:0000256" key="6">
    <source>
        <dbReference type="ARBA" id="ARBA00022989"/>
    </source>
</evidence>
<dbReference type="GO" id="GO:0140359">
    <property type="term" value="F:ABC-type transporter activity"/>
    <property type="evidence" value="ECO:0007669"/>
    <property type="project" value="InterPro"/>
</dbReference>
<dbReference type="GO" id="GO:0016887">
    <property type="term" value="F:ATP hydrolysis activity"/>
    <property type="evidence" value="ECO:0007669"/>
    <property type="project" value="InterPro"/>
</dbReference>
<dbReference type="SUPFAM" id="SSF52540">
    <property type="entry name" value="P-loop containing nucleoside triphosphate hydrolases"/>
    <property type="match status" value="1"/>
</dbReference>
<dbReference type="Pfam" id="PF01061">
    <property type="entry name" value="ABC2_membrane"/>
    <property type="match status" value="1"/>
</dbReference>
<dbReference type="GO" id="GO:0016020">
    <property type="term" value="C:membrane"/>
    <property type="evidence" value="ECO:0007669"/>
    <property type="project" value="UniProtKB-SubCell"/>
</dbReference>
<keyword evidence="4" id="KW-0547">Nucleotide-binding</keyword>
<dbReference type="EMBL" id="CP006585">
    <property type="protein sequence ID" value="AGW12108.1"/>
    <property type="molecule type" value="Genomic_DNA"/>
</dbReference>
<keyword evidence="3 8" id="KW-0812">Transmembrane</keyword>
<dbReference type="InterPro" id="IPR013525">
    <property type="entry name" value="ABC2_TM"/>
</dbReference>
<dbReference type="InterPro" id="IPR050352">
    <property type="entry name" value="ABCG_transporters"/>
</dbReference>
<dbReference type="PANTHER" id="PTHR48041:SF139">
    <property type="entry name" value="PROTEIN SCARLET"/>
    <property type="match status" value="1"/>
</dbReference>
<feature type="domain" description="ABC transporter" evidence="9">
    <location>
        <begin position="420"/>
        <end position="660"/>
    </location>
</feature>
<evidence type="ECO:0000256" key="7">
    <source>
        <dbReference type="ARBA" id="ARBA00023136"/>
    </source>
</evidence>